<dbReference type="CDD" id="cd06926">
    <property type="entry name" value="RNAP_II_RPB11"/>
    <property type="match status" value="1"/>
</dbReference>
<dbReference type="AlphaFoldDB" id="A0A8H5KHA7"/>
<comment type="caution">
    <text evidence="7">The sequence shown here is derived from an EMBL/GenBank/DDBJ whole genome shotgun (WGS) entry which is preliminary data.</text>
</comment>
<gene>
    <name evidence="7" type="ORF">FPANT_12914</name>
</gene>
<dbReference type="GO" id="GO:0006366">
    <property type="term" value="P:transcription by RNA polymerase II"/>
    <property type="evidence" value="ECO:0007669"/>
    <property type="project" value="InterPro"/>
</dbReference>
<evidence type="ECO:0000256" key="2">
    <source>
        <dbReference type="ARBA" id="ARBA00022478"/>
    </source>
</evidence>
<dbReference type="Gene3D" id="3.30.1360.10">
    <property type="entry name" value="RNA polymerase, RBP11-like subunit"/>
    <property type="match status" value="1"/>
</dbReference>
<dbReference type="PANTHER" id="PTHR13946:SF16">
    <property type="entry name" value="DNA-DIRECTED RNA POLYMERASE II SUBUNIT RPB11"/>
    <property type="match status" value="1"/>
</dbReference>
<dbReference type="InterPro" id="IPR037685">
    <property type="entry name" value="RBP11"/>
</dbReference>
<dbReference type="Proteomes" id="UP000544095">
    <property type="component" value="Unassembled WGS sequence"/>
</dbReference>
<organism evidence="7 8">
    <name type="scientific">Fusarium pseudoanthophilum</name>
    <dbReference type="NCBI Taxonomy" id="48495"/>
    <lineage>
        <taxon>Eukaryota</taxon>
        <taxon>Fungi</taxon>
        <taxon>Dikarya</taxon>
        <taxon>Ascomycota</taxon>
        <taxon>Pezizomycotina</taxon>
        <taxon>Sordariomycetes</taxon>
        <taxon>Hypocreomycetidae</taxon>
        <taxon>Hypocreales</taxon>
        <taxon>Nectriaceae</taxon>
        <taxon>Fusarium</taxon>
        <taxon>Fusarium fujikuroi species complex</taxon>
    </lineage>
</organism>
<dbReference type="GO" id="GO:0046983">
    <property type="term" value="F:protein dimerization activity"/>
    <property type="evidence" value="ECO:0007669"/>
    <property type="project" value="InterPro"/>
</dbReference>
<name>A0A8H5KHA7_9HYPO</name>
<proteinExistence type="inferred from homology"/>
<dbReference type="GO" id="GO:0005665">
    <property type="term" value="C:RNA polymerase II, core complex"/>
    <property type="evidence" value="ECO:0007669"/>
    <property type="project" value="InterPro"/>
</dbReference>
<comment type="subcellular location">
    <subcellularLocation>
        <location evidence="1">Nucleus</location>
    </subcellularLocation>
</comment>
<accession>A0A8H5KHA7</accession>
<evidence type="ECO:0000256" key="3">
    <source>
        <dbReference type="ARBA" id="ARBA00023163"/>
    </source>
</evidence>
<dbReference type="InterPro" id="IPR009025">
    <property type="entry name" value="RBP11-like_dimer"/>
</dbReference>
<evidence type="ECO:0000256" key="1">
    <source>
        <dbReference type="ARBA" id="ARBA00004123"/>
    </source>
</evidence>
<feature type="domain" description="DNA-directed RNA polymerase RBP11-like dimerisation" evidence="6">
    <location>
        <begin position="40"/>
        <end position="112"/>
    </location>
</feature>
<keyword evidence="8" id="KW-1185">Reference proteome</keyword>
<dbReference type="SUPFAM" id="SSF55257">
    <property type="entry name" value="RBP11-like subunits of RNA polymerase"/>
    <property type="match status" value="1"/>
</dbReference>
<evidence type="ECO:0000256" key="4">
    <source>
        <dbReference type="ARBA" id="ARBA00023242"/>
    </source>
</evidence>
<evidence type="ECO:0000313" key="8">
    <source>
        <dbReference type="Proteomes" id="UP000544095"/>
    </source>
</evidence>
<keyword evidence="2 7" id="KW-0240">DNA-directed RNA polymerase</keyword>
<dbReference type="InterPro" id="IPR036603">
    <property type="entry name" value="RBP11-like"/>
</dbReference>
<sequence>MAGGNPKHFNLQDDPFELFLLGEGEKKIEEKVFSGMSNTSDFVLMKEDHTLGNLLSEHLKMHPNVYMAGYKSTDAAALDESCADMTDGTITPRDVFTSVCEKLIKQLEMLHQEFTREWELRRITNTGEQGNMQNGH</sequence>
<keyword evidence="3" id="KW-0804">Transcription</keyword>
<protein>
    <submittedName>
        <fullName evidence="7">DNA-directed rna polymerase ii subunit rpb11</fullName>
    </submittedName>
</protein>
<dbReference type="GO" id="GO:0003899">
    <property type="term" value="F:DNA-directed RNA polymerase activity"/>
    <property type="evidence" value="ECO:0007669"/>
    <property type="project" value="InterPro"/>
</dbReference>
<evidence type="ECO:0000313" key="7">
    <source>
        <dbReference type="EMBL" id="KAF5572673.1"/>
    </source>
</evidence>
<comment type="similarity">
    <text evidence="5">Belongs to the archaeal Rpo11/eukaryotic RPB11/RPC19 RNA polymerase subunit family.</text>
</comment>
<reference evidence="7 8" key="1">
    <citation type="submission" date="2020-05" db="EMBL/GenBank/DDBJ databases">
        <title>Identification and distribution of gene clusters putatively required for synthesis of sphingolipid metabolism inhibitors in phylogenetically diverse species of the filamentous fungus Fusarium.</title>
        <authorList>
            <person name="Kim H.-S."/>
            <person name="Busman M."/>
            <person name="Brown D.W."/>
            <person name="Divon H."/>
            <person name="Uhlig S."/>
            <person name="Proctor R.H."/>
        </authorList>
    </citation>
    <scope>NUCLEOTIDE SEQUENCE [LARGE SCALE GENOMIC DNA]</scope>
    <source>
        <strain evidence="7 8">NRRL 25211</strain>
    </source>
</reference>
<dbReference type="Pfam" id="PF13656">
    <property type="entry name" value="RNA_pol_L_2"/>
    <property type="match status" value="1"/>
</dbReference>
<evidence type="ECO:0000256" key="5">
    <source>
        <dbReference type="ARBA" id="ARBA00025751"/>
    </source>
</evidence>
<keyword evidence="4" id="KW-0539">Nucleus</keyword>
<dbReference type="EMBL" id="JAAOAR010000884">
    <property type="protein sequence ID" value="KAF5572673.1"/>
    <property type="molecule type" value="Genomic_DNA"/>
</dbReference>
<evidence type="ECO:0000259" key="6">
    <source>
        <dbReference type="Pfam" id="PF13656"/>
    </source>
</evidence>
<dbReference type="PANTHER" id="PTHR13946">
    <property type="entry name" value="DNA-DIRECTED RNA POLYMERASE I,II,III"/>
    <property type="match status" value="1"/>
</dbReference>